<comment type="similarity">
    <text evidence="2">Belongs to the amino acid/polyamine transporter 2 family.</text>
</comment>
<feature type="transmembrane region" description="Helical" evidence="7">
    <location>
        <begin position="545"/>
        <end position="569"/>
    </location>
</feature>
<evidence type="ECO:0000313" key="9">
    <source>
        <dbReference type="EMBL" id="VEU20338.1"/>
    </source>
</evidence>
<evidence type="ECO:0000259" key="8">
    <source>
        <dbReference type="Pfam" id="PF01490"/>
    </source>
</evidence>
<organism evidence="9 10">
    <name type="scientific">Brettanomyces naardenensis</name>
    <name type="common">Yeast</name>
    <dbReference type="NCBI Taxonomy" id="13370"/>
    <lineage>
        <taxon>Eukaryota</taxon>
        <taxon>Fungi</taxon>
        <taxon>Dikarya</taxon>
        <taxon>Ascomycota</taxon>
        <taxon>Saccharomycotina</taxon>
        <taxon>Pichiomycetes</taxon>
        <taxon>Pichiales</taxon>
        <taxon>Pichiaceae</taxon>
        <taxon>Brettanomyces</taxon>
    </lineage>
</organism>
<dbReference type="Pfam" id="PF01490">
    <property type="entry name" value="Aa_trans"/>
    <property type="match status" value="1"/>
</dbReference>
<keyword evidence="3 7" id="KW-0812">Transmembrane</keyword>
<dbReference type="PANTHER" id="PTHR22950:SF349">
    <property type="entry name" value="AMINO ACID TRANSPORTER TRANSMEMBRANE DOMAIN-CONTAINING PROTEIN"/>
    <property type="match status" value="1"/>
</dbReference>
<evidence type="ECO:0000256" key="2">
    <source>
        <dbReference type="ARBA" id="ARBA00008066"/>
    </source>
</evidence>
<accession>A0A448YHI8</accession>
<gene>
    <name evidence="9" type="ORF">BRENAR_LOCUS1073</name>
</gene>
<evidence type="ECO:0000256" key="7">
    <source>
        <dbReference type="SAM" id="Phobius"/>
    </source>
</evidence>
<comment type="subcellular location">
    <subcellularLocation>
        <location evidence="1">Membrane</location>
        <topology evidence="1">Multi-pass membrane protein</topology>
    </subcellularLocation>
</comment>
<feature type="transmembrane region" description="Helical" evidence="7">
    <location>
        <begin position="288"/>
        <end position="310"/>
    </location>
</feature>
<feature type="transmembrane region" description="Helical" evidence="7">
    <location>
        <begin position="346"/>
        <end position="368"/>
    </location>
</feature>
<feature type="transmembrane region" description="Helical" evidence="7">
    <location>
        <begin position="388"/>
        <end position="409"/>
    </location>
</feature>
<name>A0A448YHI8_BRENA</name>
<dbReference type="GO" id="GO:0015179">
    <property type="term" value="F:L-amino acid transmembrane transporter activity"/>
    <property type="evidence" value="ECO:0007669"/>
    <property type="project" value="TreeGrafter"/>
</dbReference>
<keyword evidence="4 7" id="KW-1133">Transmembrane helix</keyword>
<dbReference type="FunCoup" id="A0A448YHI8">
    <property type="interactions" value="332"/>
</dbReference>
<evidence type="ECO:0000256" key="4">
    <source>
        <dbReference type="ARBA" id="ARBA00022989"/>
    </source>
</evidence>
<feature type="transmembrane region" description="Helical" evidence="7">
    <location>
        <begin position="215"/>
        <end position="234"/>
    </location>
</feature>
<reference evidence="9 10" key="1">
    <citation type="submission" date="2018-12" db="EMBL/GenBank/DDBJ databases">
        <authorList>
            <person name="Tiukova I."/>
            <person name="Dainat J."/>
        </authorList>
    </citation>
    <scope>NUCLEOTIDE SEQUENCE [LARGE SCALE GENOMIC DNA]</scope>
</reference>
<dbReference type="AlphaFoldDB" id="A0A448YHI8"/>
<feature type="region of interest" description="Disordered" evidence="6">
    <location>
        <begin position="1"/>
        <end position="36"/>
    </location>
</feature>
<dbReference type="InParanoid" id="A0A448YHI8"/>
<evidence type="ECO:0000313" key="10">
    <source>
        <dbReference type="Proteomes" id="UP000290900"/>
    </source>
</evidence>
<evidence type="ECO:0000256" key="6">
    <source>
        <dbReference type="SAM" id="MobiDB-lite"/>
    </source>
</evidence>
<evidence type="ECO:0000256" key="5">
    <source>
        <dbReference type="ARBA" id="ARBA00023136"/>
    </source>
</evidence>
<proteinExistence type="inferred from homology"/>
<dbReference type="OrthoDB" id="655540at2759"/>
<feature type="transmembrane region" description="Helical" evidence="7">
    <location>
        <begin position="522"/>
        <end position="539"/>
    </location>
</feature>
<feature type="domain" description="Amino acid transporter transmembrane" evidence="8">
    <location>
        <begin position="209"/>
        <end position="597"/>
    </location>
</feature>
<feature type="transmembrane region" description="Helical" evidence="7">
    <location>
        <begin position="469"/>
        <end position="501"/>
    </location>
</feature>
<evidence type="ECO:0000256" key="3">
    <source>
        <dbReference type="ARBA" id="ARBA00022692"/>
    </source>
</evidence>
<protein>
    <submittedName>
        <fullName evidence="9">DEKNAAC101121</fullName>
    </submittedName>
</protein>
<feature type="transmembrane region" description="Helical" evidence="7">
    <location>
        <begin position="240"/>
        <end position="261"/>
    </location>
</feature>
<feature type="transmembrane region" description="Helical" evidence="7">
    <location>
        <begin position="576"/>
        <end position="597"/>
    </location>
</feature>
<dbReference type="GO" id="GO:0005774">
    <property type="term" value="C:vacuolar membrane"/>
    <property type="evidence" value="ECO:0007669"/>
    <property type="project" value="TreeGrafter"/>
</dbReference>
<feature type="compositionally biased region" description="Low complexity" evidence="6">
    <location>
        <begin position="1"/>
        <end position="15"/>
    </location>
</feature>
<feature type="transmembrane region" description="Helical" evidence="7">
    <location>
        <begin position="316"/>
        <end position="339"/>
    </location>
</feature>
<dbReference type="Proteomes" id="UP000290900">
    <property type="component" value="Unassembled WGS sequence"/>
</dbReference>
<keyword evidence="10" id="KW-1185">Reference proteome</keyword>
<dbReference type="PANTHER" id="PTHR22950">
    <property type="entry name" value="AMINO ACID TRANSPORTER"/>
    <property type="match status" value="1"/>
</dbReference>
<dbReference type="InterPro" id="IPR013057">
    <property type="entry name" value="AA_transpt_TM"/>
</dbReference>
<dbReference type="STRING" id="13370.A0A448YHI8"/>
<dbReference type="EMBL" id="CAACVR010000003">
    <property type="protein sequence ID" value="VEU20338.1"/>
    <property type="molecule type" value="Genomic_DNA"/>
</dbReference>
<feature type="transmembrane region" description="Helical" evidence="7">
    <location>
        <begin position="430"/>
        <end position="449"/>
    </location>
</feature>
<keyword evidence="5 7" id="KW-0472">Membrane</keyword>
<sequence>MSSPTPRTPLAPATPVNFKPNTATPNPIAASGNGAPVGSPSAYRAIPIPNRQPRHSRSNVFASPLSTINASSLSAFVGSFQRAQSFRSLEPRVRAARSYFQDEEELIDPQTLAPSQLGRKISTIFAQANKPNFDISTTFDEAAVDDTSFLDQSYADYNVSRETSLVSSRQPSMVGSQSLARIVTNDAESIFLRRVESRTGVKLTMVVPRSTVAQTVFNSINVLIGVGLLALSTAMTHSGWLWGCILLIYSASITFWTANLLSRCMDTDPTLCTYADLGYKAYGPKARLYISILFSVELLGVGVSLIVLFADSLNALFPQITTIQFKLIGFCILTPLSFLSLRVLSGISLLGIISTVSLVILITTIGLAKTSAPGSLIDPAPTYTMPPSLMDLCLSYGIILGPFGSHSLFPALKSDLATPQDFKKCLKVTYSVGFIADSTMAIIGFAMFGAHVMNEITKSVIITPGYPQIVYVLTSCFVSMVPIAKIPINALPIINIIEYMFELSPQQLESRKITFPQKIVRTLIKVFVNGMFVLCAILYPEFDKIIGLSGASLCTLICIALPCGFYIQLCHPKNVWFYYAVIVASLILGSVSTYAAIVA</sequence>
<evidence type="ECO:0000256" key="1">
    <source>
        <dbReference type="ARBA" id="ARBA00004141"/>
    </source>
</evidence>